<dbReference type="EC" id="2.7.4.8" evidence="2"/>
<evidence type="ECO:0000256" key="7">
    <source>
        <dbReference type="ARBA" id="ARBA00022840"/>
    </source>
</evidence>
<dbReference type="PROSITE" id="PS00856">
    <property type="entry name" value="GUANYLATE_KINASE_1"/>
    <property type="match status" value="1"/>
</dbReference>
<dbReference type="STRING" id="1802312.A3C06_01050"/>
<evidence type="ECO:0000256" key="4">
    <source>
        <dbReference type="ARBA" id="ARBA00022679"/>
    </source>
</evidence>
<protein>
    <recommendedName>
        <fullName evidence="3">Guanylate kinase</fullName>
        <ecNumber evidence="2">2.7.4.8</ecNumber>
    </recommendedName>
    <alternativeName>
        <fullName evidence="8">GMP kinase</fullName>
    </alternativeName>
</protein>
<dbReference type="PANTHER" id="PTHR23117:SF13">
    <property type="entry name" value="GUANYLATE KINASE"/>
    <property type="match status" value="1"/>
</dbReference>
<dbReference type="InterPro" id="IPR027417">
    <property type="entry name" value="P-loop_NTPase"/>
</dbReference>
<dbReference type="GO" id="GO:0005829">
    <property type="term" value="C:cytosol"/>
    <property type="evidence" value="ECO:0007669"/>
    <property type="project" value="TreeGrafter"/>
</dbReference>
<dbReference type="EMBL" id="MHRQ01000012">
    <property type="protein sequence ID" value="OHA27070.1"/>
    <property type="molecule type" value="Genomic_DNA"/>
</dbReference>
<comment type="similarity">
    <text evidence="1">Belongs to the guanylate kinase family.</text>
</comment>
<evidence type="ECO:0000313" key="11">
    <source>
        <dbReference type="Proteomes" id="UP000177565"/>
    </source>
</evidence>
<evidence type="ECO:0000256" key="6">
    <source>
        <dbReference type="ARBA" id="ARBA00022777"/>
    </source>
</evidence>
<dbReference type="Gene3D" id="3.30.63.10">
    <property type="entry name" value="Guanylate Kinase phosphate binding domain"/>
    <property type="match status" value="1"/>
</dbReference>
<dbReference type="PROSITE" id="PS50052">
    <property type="entry name" value="GUANYLATE_KINASE_2"/>
    <property type="match status" value="1"/>
</dbReference>
<name>A0A1G2MT44_9BACT</name>
<dbReference type="Gene3D" id="3.40.50.300">
    <property type="entry name" value="P-loop containing nucleotide triphosphate hydrolases"/>
    <property type="match status" value="1"/>
</dbReference>
<dbReference type="PANTHER" id="PTHR23117">
    <property type="entry name" value="GUANYLATE KINASE-RELATED"/>
    <property type="match status" value="1"/>
</dbReference>
<dbReference type="InterPro" id="IPR008144">
    <property type="entry name" value="Guanylate_kin-like_dom"/>
</dbReference>
<keyword evidence="6 10" id="KW-0418">Kinase</keyword>
<evidence type="ECO:0000256" key="3">
    <source>
        <dbReference type="ARBA" id="ARBA00016296"/>
    </source>
</evidence>
<sequence>MKGRFVVVTGPSASGKSSLVDALLACTPNASRLITITTRSPRPGERDGDHYHFVAREEFTARLSKDEFFEHAEVYGNLYGSSKNVLAQLLERFAYVFAVLDVQGAKTLKDKMPHTFIIFLHPGSIENITHRLMKERVGAPAEEIQKRIVTATKELALADSFDVVVENKEGDFVNTLTNVKALIGAQLTL</sequence>
<dbReference type="SMART" id="SM00072">
    <property type="entry name" value="GuKc"/>
    <property type="match status" value="1"/>
</dbReference>
<dbReference type="NCBIfam" id="TIGR03263">
    <property type="entry name" value="guanyl_kin"/>
    <property type="match status" value="1"/>
</dbReference>
<accession>A0A1G2MT44</accession>
<evidence type="ECO:0000313" key="10">
    <source>
        <dbReference type="EMBL" id="OHA27070.1"/>
    </source>
</evidence>
<dbReference type="InterPro" id="IPR008145">
    <property type="entry name" value="GK/Ca_channel_bsu"/>
</dbReference>
<dbReference type="FunFam" id="3.30.63.10:FF:000002">
    <property type="entry name" value="Guanylate kinase 1"/>
    <property type="match status" value="1"/>
</dbReference>
<proteinExistence type="inferred from homology"/>
<evidence type="ECO:0000259" key="9">
    <source>
        <dbReference type="PROSITE" id="PS50052"/>
    </source>
</evidence>
<comment type="caution">
    <text evidence="10">The sequence shown here is derived from an EMBL/GenBank/DDBJ whole genome shotgun (WGS) entry which is preliminary data.</text>
</comment>
<organism evidence="10 11">
    <name type="scientific">Candidatus Taylorbacteria bacterium RIFCSPHIGHO2_02_FULL_46_13</name>
    <dbReference type="NCBI Taxonomy" id="1802312"/>
    <lineage>
        <taxon>Bacteria</taxon>
        <taxon>Candidatus Tayloriibacteriota</taxon>
    </lineage>
</organism>
<feature type="domain" description="Guanylate kinase-like" evidence="9">
    <location>
        <begin position="3"/>
        <end position="184"/>
    </location>
</feature>
<reference evidence="10 11" key="1">
    <citation type="journal article" date="2016" name="Nat. Commun.">
        <title>Thousands of microbial genomes shed light on interconnected biogeochemical processes in an aquifer system.</title>
        <authorList>
            <person name="Anantharaman K."/>
            <person name="Brown C.T."/>
            <person name="Hug L.A."/>
            <person name="Sharon I."/>
            <person name="Castelle C.J."/>
            <person name="Probst A.J."/>
            <person name="Thomas B.C."/>
            <person name="Singh A."/>
            <person name="Wilkins M.J."/>
            <person name="Karaoz U."/>
            <person name="Brodie E.L."/>
            <person name="Williams K.H."/>
            <person name="Hubbard S.S."/>
            <person name="Banfield J.F."/>
        </authorList>
    </citation>
    <scope>NUCLEOTIDE SEQUENCE [LARGE SCALE GENOMIC DNA]</scope>
</reference>
<dbReference type="InterPro" id="IPR020590">
    <property type="entry name" value="Guanylate_kinase_CS"/>
</dbReference>
<evidence type="ECO:0000256" key="8">
    <source>
        <dbReference type="ARBA" id="ARBA00030128"/>
    </source>
</evidence>
<dbReference type="GO" id="GO:0004385">
    <property type="term" value="F:GMP kinase activity"/>
    <property type="evidence" value="ECO:0007669"/>
    <property type="project" value="UniProtKB-EC"/>
</dbReference>
<dbReference type="Pfam" id="PF00625">
    <property type="entry name" value="Guanylate_kin"/>
    <property type="match status" value="1"/>
</dbReference>
<keyword evidence="5" id="KW-0547">Nucleotide-binding</keyword>
<evidence type="ECO:0000256" key="1">
    <source>
        <dbReference type="ARBA" id="ARBA00005790"/>
    </source>
</evidence>
<dbReference type="AlphaFoldDB" id="A0A1G2MT44"/>
<evidence type="ECO:0000256" key="5">
    <source>
        <dbReference type="ARBA" id="ARBA00022741"/>
    </source>
</evidence>
<dbReference type="Proteomes" id="UP000177565">
    <property type="component" value="Unassembled WGS sequence"/>
</dbReference>
<dbReference type="InterPro" id="IPR017665">
    <property type="entry name" value="Guanylate_kinase"/>
</dbReference>
<dbReference type="CDD" id="cd00071">
    <property type="entry name" value="GMPK"/>
    <property type="match status" value="1"/>
</dbReference>
<dbReference type="GO" id="GO:0005524">
    <property type="term" value="F:ATP binding"/>
    <property type="evidence" value="ECO:0007669"/>
    <property type="project" value="UniProtKB-KW"/>
</dbReference>
<dbReference type="SUPFAM" id="SSF52540">
    <property type="entry name" value="P-loop containing nucleoside triphosphate hydrolases"/>
    <property type="match status" value="1"/>
</dbReference>
<keyword evidence="4" id="KW-0808">Transferase</keyword>
<keyword evidence="7" id="KW-0067">ATP-binding</keyword>
<gene>
    <name evidence="10" type="ORF">A3C06_01050</name>
</gene>
<evidence type="ECO:0000256" key="2">
    <source>
        <dbReference type="ARBA" id="ARBA00012961"/>
    </source>
</evidence>